<dbReference type="SUPFAM" id="SSF54427">
    <property type="entry name" value="NTF2-like"/>
    <property type="match status" value="1"/>
</dbReference>
<proteinExistence type="predicted"/>
<dbReference type="InterPro" id="IPR019734">
    <property type="entry name" value="TPR_rpt"/>
</dbReference>
<dbReference type="Gene3D" id="1.25.40.10">
    <property type="entry name" value="Tetratricopeptide repeat domain"/>
    <property type="match status" value="1"/>
</dbReference>
<keyword evidence="5" id="KW-0732">Signal</keyword>
<evidence type="ECO:0000313" key="8">
    <source>
        <dbReference type="Proteomes" id="UP001319121"/>
    </source>
</evidence>
<evidence type="ECO:0000256" key="4">
    <source>
        <dbReference type="SAM" id="MobiDB-lite"/>
    </source>
</evidence>
<feature type="region of interest" description="Disordered" evidence="4">
    <location>
        <begin position="212"/>
        <end position="237"/>
    </location>
</feature>
<dbReference type="Pfam" id="PF24125">
    <property type="entry name" value="Cds6_C"/>
    <property type="match status" value="1"/>
</dbReference>
<dbReference type="InterPro" id="IPR051685">
    <property type="entry name" value="Ycf3/AcsC/BcsC/TPR_MFPF"/>
</dbReference>
<feature type="compositionally biased region" description="Low complexity" evidence="4">
    <location>
        <begin position="212"/>
        <end position="225"/>
    </location>
</feature>
<feature type="repeat" description="TPR" evidence="3">
    <location>
        <begin position="103"/>
        <end position="136"/>
    </location>
</feature>
<dbReference type="Gene3D" id="3.10.450.50">
    <property type="match status" value="1"/>
</dbReference>
<evidence type="ECO:0000313" key="7">
    <source>
        <dbReference type="EMBL" id="BBJ00209.1"/>
    </source>
</evidence>
<protein>
    <recommendedName>
        <fullName evidence="6">Cds6 C-terminal domain-containing protein</fullName>
    </recommendedName>
</protein>
<name>A0AAN1T075_9PROT</name>
<dbReference type="Pfam" id="PF14559">
    <property type="entry name" value="TPR_19"/>
    <property type="match status" value="1"/>
</dbReference>
<evidence type="ECO:0000256" key="1">
    <source>
        <dbReference type="ARBA" id="ARBA00022737"/>
    </source>
</evidence>
<dbReference type="PANTHER" id="PTHR44943">
    <property type="entry name" value="CELLULOSE SYNTHASE OPERON PROTEIN C"/>
    <property type="match status" value="1"/>
</dbReference>
<feature type="chain" id="PRO_5042933405" description="Cds6 C-terminal domain-containing protein" evidence="5">
    <location>
        <begin position="37"/>
        <end position="347"/>
    </location>
</feature>
<evidence type="ECO:0000256" key="5">
    <source>
        <dbReference type="SAM" id="SignalP"/>
    </source>
</evidence>
<evidence type="ECO:0000256" key="3">
    <source>
        <dbReference type="PROSITE-ProRule" id="PRU00339"/>
    </source>
</evidence>
<feature type="signal peptide" evidence="5">
    <location>
        <begin position="1"/>
        <end position="36"/>
    </location>
</feature>
<reference evidence="7 8" key="1">
    <citation type="submission" date="2019-03" db="EMBL/GenBank/DDBJ databases">
        <title>Complete genome sequence of Ferrigenium kumadai strain An22, a microaerophilic iron-oxidizing bacterium isolated from a paddy field soil.</title>
        <authorList>
            <person name="Watanabe T."/>
            <person name="Asakawa S."/>
        </authorList>
    </citation>
    <scope>NUCLEOTIDE SEQUENCE [LARGE SCALE GENOMIC DNA]</scope>
    <source>
        <strain evidence="7 8">An22</strain>
    </source>
</reference>
<dbReference type="InterPro" id="IPR032710">
    <property type="entry name" value="NTF2-like_dom_sf"/>
</dbReference>
<dbReference type="RefSeq" id="WP_246487383.1">
    <property type="nucleotide sequence ID" value="NZ_AP019536.1"/>
</dbReference>
<sequence>MNMFNRFSETRLARFNPSVALLASALLLGASLAAHADSIQDANKLFKQGQHAQALEKVNGYLAGKPKDAQARFLKGLILTEQGNTTEAIKIFAALTEDYPELPEPYNNLAVLYASKGQYDKAKQALEMAIRTHPSYATAHENLGDIYAKMASQAYDRALQLDRSNTATQTKLSMIQELFANGTRGKRPAPAPVASTPSAVATKPEPAAPAVVASAPAAAKPAPIEKNPESAPAANSDKDVMKTVNAWAAAWSSQNVKKYLSFYADDFKTPDGESRSAWEAAREERIGKPKSIRIGISDASVSFSNGNHATVKFRQSYRATHMKTSSTKTLLMVKSGGKWLIQEERAK</sequence>
<keyword evidence="8" id="KW-1185">Reference proteome</keyword>
<organism evidence="7 8">
    <name type="scientific">Ferrigenium kumadai</name>
    <dbReference type="NCBI Taxonomy" id="1682490"/>
    <lineage>
        <taxon>Bacteria</taxon>
        <taxon>Pseudomonadati</taxon>
        <taxon>Pseudomonadota</taxon>
        <taxon>Betaproteobacteria</taxon>
        <taxon>Nitrosomonadales</taxon>
        <taxon>Gallionellaceae</taxon>
        <taxon>Ferrigenium</taxon>
    </lineage>
</organism>
<evidence type="ECO:0000259" key="6">
    <source>
        <dbReference type="Pfam" id="PF24125"/>
    </source>
</evidence>
<dbReference type="PANTHER" id="PTHR44943:SF8">
    <property type="entry name" value="TPR REPEAT-CONTAINING PROTEIN MJ0263"/>
    <property type="match status" value="1"/>
</dbReference>
<dbReference type="PROSITE" id="PS50005">
    <property type="entry name" value="TPR"/>
    <property type="match status" value="1"/>
</dbReference>
<dbReference type="KEGG" id="fku:FGKAn22_19010"/>
<gene>
    <name evidence="7" type="ORF">FGKAn22_19010</name>
</gene>
<feature type="domain" description="Cds6 C-terminal" evidence="6">
    <location>
        <begin position="240"/>
        <end position="344"/>
    </location>
</feature>
<dbReference type="Proteomes" id="UP001319121">
    <property type="component" value="Chromosome"/>
</dbReference>
<dbReference type="AlphaFoldDB" id="A0AAN1T075"/>
<dbReference type="InterPro" id="IPR056203">
    <property type="entry name" value="Cds6_C"/>
</dbReference>
<evidence type="ECO:0000256" key="2">
    <source>
        <dbReference type="ARBA" id="ARBA00022803"/>
    </source>
</evidence>
<feature type="region of interest" description="Disordered" evidence="4">
    <location>
        <begin position="183"/>
        <end position="202"/>
    </location>
</feature>
<feature type="compositionally biased region" description="Low complexity" evidence="4">
    <location>
        <begin position="192"/>
        <end position="202"/>
    </location>
</feature>
<dbReference type="InterPro" id="IPR011990">
    <property type="entry name" value="TPR-like_helical_dom_sf"/>
</dbReference>
<dbReference type="SUPFAM" id="SSF48452">
    <property type="entry name" value="TPR-like"/>
    <property type="match status" value="1"/>
</dbReference>
<keyword evidence="1" id="KW-0677">Repeat</keyword>
<keyword evidence="2 3" id="KW-0802">TPR repeat</keyword>
<dbReference type="EMBL" id="AP019536">
    <property type="protein sequence ID" value="BBJ00209.1"/>
    <property type="molecule type" value="Genomic_DNA"/>
</dbReference>
<dbReference type="SMART" id="SM00028">
    <property type="entry name" value="TPR"/>
    <property type="match status" value="3"/>
</dbReference>
<accession>A0AAN1T075</accession>